<dbReference type="GO" id="GO:0018826">
    <property type="term" value="F:methionine gamma-lyase activity"/>
    <property type="evidence" value="ECO:0007669"/>
    <property type="project" value="UniProtKB-EC"/>
</dbReference>
<evidence type="ECO:0000256" key="2">
    <source>
        <dbReference type="ARBA" id="ARBA00008667"/>
    </source>
</evidence>
<dbReference type="Pfam" id="PF01053">
    <property type="entry name" value="Cys_Met_Meta_PP"/>
    <property type="match status" value="1"/>
</dbReference>
<evidence type="ECO:0000256" key="6">
    <source>
        <dbReference type="ARBA" id="ARBA00023239"/>
    </source>
</evidence>
<dbReference type="PROSITE" id="PS00868">
    <property type="entry name" value="CYS_MET_METAB_PP"/>
    <property type="match status" value="1"/>
</dbReference>
<keyword evidence="6 9" id="KW-0456">Lyase</keyword>
<dbReference type="EMBL" id="JAHQCR010000035">
    <property type="protein sequence ID" value="MBU9721499.1"/>
    <property type="molecule type" value="Genomic_DNA"/>
</dbReference>
<comment type="catalytic activity">
    <reaction evidence="7">
        <text>L-methionine + H2O = methanethiol + 2-oxobutanoate + NH4(+)</text>
        <dbReference type="Rhea" id="RHEA:23800"/>
        <dbReference type="ChEBI" id="CHEBI:15377"/>
        <dbReference type="ChEBI" id="CHEBI:16007"/>
        <dbReference type="ChEBI" id="CHEBI:16763"/>
        <dbReference type="ChEBI" id="CHEBI:28938"/>
        <dbReference type="ChEBI" id="CHEBI:57844"/>
        <dbReference type="EC" id="4.4.1.11"/>
    </reaction>
</comment>
<gene>
    <name evidence="9" type="primary">megL</name>
    <name evidence="9" type="ORF">KS407_08580</name>
</gene>
<dbReference type="Proteomes" id="UP000790580">
    <property type="component" value="Unassembled WGS sequence"/>
</dbReference>
<evidence type="ECO:0000313" key="9">
    <source>
        <dbReference type="EMBL" id="MBU9721499.1"/>
    </source>
</evidence>
<evidence type="ECO:0000256" key="1">
    <source>
        <dbReference type="ARBA" id="ARBA00001933"/>
    </source>
</evidence>
<comment type="cofactor">
    <cofactor evidence="1 8">
        <name>pyridoxal 5'-phosphate</name>
        <dbReference type="ChEBI" id="CHEBI:597326"/>
    </cofactor>
</comment>
<dbReference type="PIRSF" id="PIRSF001434">
    <property type="entry name" value="CGS"/>
    <property type="match status" value="1"/>
</dbReference>
<evidence type="ECO:0000256" key="4">
    <source>
        <dbReference type="ARBA" id="ARBA00019040"/>
    </source>
</evidence>
<evidence type="ECO:0000256" key="7">
    <source>
        <dbReference type="ARBA" id="ARBA00049180"/>
    </source>
</evidence>
<evidence type="ECO:0000313" key="10">
    <source>
        <dbReference type="Proteomes" id="UP000790580"/>
    </source>
</evidence>
<comment type="similarity">
    <text evidence="2">Belongs to the trans-sulfuration enzymes family. L-methionine gamma-lyase subfamily.</text>
</comment>
<dbReference type="InterPro" id="IPR054542">
    <property type="entry name" value="Cys_met_metab_PP"/>
</dbReference>
<dbReference type="InterPro" id="IPR015422">
    <property type="entry name" value="PyrdxlP-dep_Trfase_small"/>
</dbReference>
<comment type="caution">
    <text evidence="9">The sequence shown here is derived from an EMBL/GenBank/DDBJ whole genome shotgun (WGS) entry which is preliminary data.</text>
</comment>
<dbReference type="RefSeq" id="WP_088077400.1">
    <property type="nucleotide sequence ID" value="NZ_JAHQCR010000035.1"/>
</dbReference>
<keyword evidence="10" id="KW-1185">Reference proteome</keyword>
<keyword evidence="5 8" id="KW-0663">Pyridoxal phosphate</keyword>
<organism evidence="9 10">
    <name type="scientific">Evansella alkalicola</name>
    <dbReference type="NCBI Taxonomy" id="745819"/>
    <lineage>
        <taxon>Bacteria</taxon>
        <taxon>Bacillati</taxon>
        <taxon>Bacillota</taxon>
        <taxon>Bacilli</taxon>
        <taxon>Bacillales</taxon>
        <taxon>Bacillaceae</taxon>
        <taxon>Evansella</taxon>
    </lineage>
</organism>
<evidence type="ECO:0000256" key="3">
    <source>
        <dbReference type="ARBA" id="ARBA00012222"/>
    </source>
</evidence>
<dbReference type="Gene3D" id="3.90.1150.10">
    <property type="entry name" value="Aspartate Aminotransferase, domain 1"/>
    <property type="match status" value="1"/>
</dbReference>
<dbReference type="InterPro" id="IPR015424">
    <property type="entry name" value="PyrdxlP-dep_Trfase"/>
</dbReference>
<dbReference type="InterPro" id="IPR006237">
    <property type="entry name" value="L-Met_gamma_lys"/>
</dbReference>
<name>A0ABS6JUX1_9BACI</name>
<evidence type="ECO:0000256" key="5">
    <source>
        <dbReference type="ARBA" id="ARBA00022898"/>
    </source>
</evidence>
<dbReference type="CDD" id="cd00614">
    <property type="entry name" value="CGS_like"/>
    <property type="match status" value="1"/>
</dbReference>
<dbReference type="EC" id="4.4.1.11" evidence="3"/>
<dbReference type="InterPro" id="IPR000277">
    <property type="entry name" value="Cys/Met-Metab_PyrdxlP-dep_enz"/>
</dbReference>
<dbReference type="PANTHER" id="PTHR11808:SF80">
    <property type="entry name" value="CYSTATHIONINE GAMMA-LYASE"/>
    <property type="match status" value="1"/>
</dbReference>
<protein>
    <recommendedName>
        <fullName evidence="4">L-methionine gamma-lyase</fullName>
        <ecNumber evidence="3">4.4.1.11</ecNumber>
    </recommendedName>
</protein>
<dbReference type="PANTHER" id="PTHR11808">
    <property type="entry name" value="TRANS-SULFURATION ENZYME FAMILY MEMBER"/>
    <property type="match status" value="1"/>
</dbReference>
<dbReference type="Gene3D" id="3.40.640.10">
    <property type="entry name" value="Type I PLP-dependent aspartate aminotransferase-like (Major domain)"/>
    <property type="match status" value="1"/>
</dbReference>
<dbReference type="NCBIfam" id="TIGR01328">
    <property type="entry name" value="met_gam_lyase"/>
    <property type="match status" value="1"/>
</dbReference>
<proteinExistence type="inferred from homology"/>
<sequence length="393" mass="43583">MNKKELETRLIHGFFDRQQHFGSLSHPLYQTSTFTFENAEQGEARFAGNESGYIYSRLGNPTVTELERKIADLEEGEAGLAFSSGMGAVSAVLLALVNSGDHILVSEGVYGCTFGLLELLNSKFNVEYDLIPMDNDEYIKEMIRPTTKAIYIETPINPTMKLVDIEAVAKVAKKNDIKVVVDNTFCSPYLQQPLKLGADIIVHSATKYIGGHGDVIAGLAVGPEEFINDVRMTTQKDIGGVLSPFDAWLLLRGLKTLAVRMDRHCENAAFLFEKLSDHSKVKNIVYPGDPQFYQHNLAKRQMKHFGGLISFEVDGDKLVAQQVMNRLSLVQVAVSLGDAETLVQHPATMTHSVVPEIEREKMGINESLLRLSVGLESPEDIWNDIKNALEIIS</sequence>
<evidence type="ECO:0000256" key="8">
    <source>
        <dbReference type="RuleBase" id="RU362118"/>
    </source>
</evidence>
<dbReference type="SUPFAM" id="SSF53383">
    <property type="entry name" value="PLP-dependent transferases"/>
    <property type="match status" value="1"/>
</dbReference>
<dbReference type="InterPro" id="IPR015421">
    <property type="entry name" value="PyrdxlP-dep_Trfase_major"/>
</dbReference>
<reference evidence="9 10" key="1">
    <citation type="submission" date="2021-06" db="EMBL/GenBank/DDBJ databases">
        <title>Bacillus sp. RD4P76, an endophyte from a halophyte.</title>
        <authorList>
            <person name="Sun J.-Q."/>
        </authorList>
    </citation>
    <scope>NUCLEOTIDE SEQUENCE [LARGE SCALE GENOMIC DNA]</scope>
    <source>
        <strain evidence="9 10">JCM 17098</strain>
    </source>
</reference>
<accession>A0ABS6JUX1</accession>